<feature type="transmembrane region" description="Helical" evidence="1">
    <location>
        <begin position="21"/>
        <end position="45"/>
    </location>
</feature>
<accession>A0A858BVP5</accession>
<feature type="transmembrane region" description="Helical" evidence="1">
    <location>
        <begin position="105"/>
        <end position="131"/>
    </location>
</feature>
<evidence type="ECO:0000313" key="2">
    <source>
        <dbReference type="EMBL" id="QIB69657.1"/>
    </source>
</evidence>
<feature type="transmembrane region" description="Helical" evidence="1">
    <location>
        <begin position="165"/>
        <end position="186"/>
    </location>
</feature>
<proteinExistence type="predicted"/>
<keyword evidence="1" id="KW-0472">Membrane</keyword>
<evidence type="ECO:0000256" key="1">
    <source>
        <dbReference type="SAM" id="Phobius"/>
    </source>
</evidence>
<reference evidence="2 3" key="1">
    <citation type="submission" date="2020-02" db="EMBL/GenBank/DDBJ databases">
        <authorList>
            <person name="Kim Y.B."/>
            <person name="Roh S.W."/>
        </authorList>
    </citation>
    <scope>NUCLEOTIDE SEQUENCE [LARGE SCALE GENOMIC DNA]</scope>
    <source>
        <strain evidence="2 3">DSM 103574</strain>
    </source>
</reference>
<dbReference type="EMBL" id="CP048649">
    <property type="protein sequence ID" value="QIB69657.1"/>
    <property type="molecule type" value="Genomic_DNA"/>
</dbReference>
<organism evidence="2 3">
    <name type="scientific">Aminipila butyrica</name>
    <dbReference type="NCBI Taxonomy" id="433296"/>
    <lineage>
        <taxon>Bacteria</taxon>
        <taxon>Bacillati</taxon>
        <taxon>Bacillota</taxon>
        <taxon>Clostridia</taxon>
        <taxon>Peptostreptococcales</taxon>
        <taxon>Anaerovoracaceae</taxon>
        <taxon>Aminipila</taxon>
    </lineage>
</organism>
<feature type="transmembrane region" description="Helical" evidence="1">
    <location>
        <begin position="65"/>
        <end position="85"/>
    </location>
</feature>
<feature type="transmembrane region" description="Helical" evidence="1">
    <location>
        <begin position="198"/>
        <end position="220"/>
    </location>
</feature>
<evidence type="ECO:0008006" key="4">
    <source>
        <dbReference type="Google" id="ProtNLM"/>
    </source>
</evidence>
<feature type="transmembrane region" description="Helical" evidence="1">
    <location>
        <begin position="358"/>
        <end position="377"/>
    </location>
</feature>
<feature type="transmembrane region" description="Helical" evidence="1">
    <location>
        <begin position="283"/>
        <end position="306"/>
    </location>
</feature>
<gene>
    <name evidence="2" type="ORF">Ami103574_10130</name>
</gene>
<dbReference type="AlphaFoldDB" id="A0A858BVP5"/>
<keyword evidence="1" id="KW-0812">Transmembrane</keyword>
<keyword evidence="1" id="KW-1133">Transmembrane helix</keyword>
<dbReference type="Proteomes" id="UP000466848">
    <property type="component" value="Chromosome"/>
</dbReference>
<sequence length="729" mass="83517">MKSRTSYFSVSIPLVKENLRRFWAIPAVGFLAYFLSGIFPILMSYRTIDHMYSYIDMCLSNSQPFFMAIHLMLPIITAVIIFRYLQTSSSVTTMHAMPFTRAQLFNSSFLSGFILILLPLLANEIIFQLIVKPTYDPYMYKDYPRMTILDESAINIFTHANVFQWFWHSLLILMVIYAISIFAGLVTGNSVMHLSLAVGFNFLAPALYLTFVMYCSNYLFGFTAEGIHGKILAGLSPFVQSAVGGGEFTPAFQVYYLLLFVGIVALSSFLYQKRQMEKAGDPIVFHFMIPAICYLIAYFGMSLMSYYFTSLATANSEDGGQNVDAYFYSGLAAGGVISFILGRMIVLKTPRIFNKSSLKSFGIFALGAALFISSITLDLTNFEDRVPKESSLKGVYSNSFKSFNSDSRYTAHLFSKQPGQYDKTAFRFTDPKNIQALTNLHRQIVKDKKQIEKEESLNVQSYLIDLFYDMSTPLDLQRAYNLTYKRVHANPYFKQVYESQEFKDYFSFNRLNHQSFTKITLENSFYYDDSLASHLLITDQSRIGELLAAMETDFQNRTYEQEVSSLHSYCTLYLDYTYLNEKHKLERTTLDLSILSTDVQTIKWLRDNGYGTYLEFAPDQIASIIFTKQDVKKNEEEAAERAALDTKEFTTAEMTEQAAAEETENQLIITDPQQIQQILNSFSGWNNNYDLYYEGTIVFKPRDGIRSAYSDTIFYDPENVPAFISGYFE</sequence>
<feature type="transmembrane region" description="Helical" evidence="1">
    <location>
        <begin position="254"/>
        <end position="271"/>
    </location>
</feature>
<dbReference type="RefSeq" id="WP_163066897.1">
    <property type="nucleotide sequence ID" value="NZ_CP048649.1"/>
</dbReference>
<protein>
    <recommendedName>
        <fullName evidence="4">ABC-2 type transport system permease protein</fullName>
    </recommendedName>
</protein>
<dbReference type="KEGG" id="abut:Ami103574_10130"/>
<keyword evidence="3" id="KW-1185">Reference proteome</keyword>
<evidence type="ECO:0000313" key="3">
    <source>
        <dbReference type="Proteomes" id="UP000466848"/>
    </source>
</evidence>
<feature type="transmembrane region" description="Helical" evidence="1">
    <location>
        <begin position="326"/>
        <end position="346"/>
    </location>
</feature>
<name>A0A858BVP5_9FIRM</name>